<feature type="domain" description="PIN" evidence="1">
    <location>
        <begin position="4"/>
        <end position="118"/>
    </location>
</feature>
<dbReference type="AlphaFoldDB" id="A0A644Y8J1"/>
<evidence type="ECO:0000313" key="2">
    <source>
        <dbReference type="EMBL" id="MPM24248.1"/>
    </source>
</evidence>
<proteinExistence type="predicted"/>
<dbReference type="Pfam" id="PF13470">
    <property type="entry name" value="PIN_3"/>
    <property type="match status" value="1"/>
</dbReference>
<accession>A0A644Y8J1</accession>
<sequence>MIRRVFVDTDVVLDVALAREPFLEASRIVLTLLENNIAIGYMSSNGIANLYYVLKKTGEDENARRFISKLIQYITVLSIDQSDIVNGLKSRIPDFEDALQQFSANRNRCDCIVTRNTDDYKNSIVKVYTPIEFLNLYKEKL</sequence>
<dbReference type="EMBL" id="VSSQ01004219">
    <property type="protein sequence ID" value="MPM24248.1"/>
    <property type="molecule type" value="Genomic_DNA"/>
</dbReference>
<organism evidence="2">
    <name type="scientific">bioreactor metagenome</name>
    <dbReference type="NCBI Taxonomy" id="1076179"/>
    <lineage>
        <taxon>unclassified sequences</taxon>
        <taxon>metagenomes</taxon>
        <taxon>ecological metagenomes</taxon>
    </lineage>
</organism>
<dbReference type="InterPro" id="IPR029060">
    <property type="entry name" value="PIN-like_dom_sf"/>
</dbReference>
<dbReference type="SUPFAM" id="SSF88723">
    <property type="entry name" value="PIN domain-like"/>
    <property type="match status" value="1"/>
</dbReference>
<evidence type="ECO:0000259" key="1">
    <source>
        <dbReference type="Pfam" id="PF13470"/>
    </source>
</evidence>
<name>A0A644Y8J1_9ZZZZ</name>
<gene>
    <name evidence="2" type="ORF">SDC9_70729</name>
</gene>
<dbReference type="Gene3D" id="3.40.50.1010">
    <property type="entry name" value="5'-nuclease"/>
    <property type="match status" value="1"/>
</dbReference>
<dbReference type="InterPro" id="IPR002716">
    <property type="entry name" value="PIN_dom"/>
</dbReference>
<reference evidence="2" key="1">
    <citation type="submission" date="2019-08" db="EMBL/GenBank/DDBJ databases">
        <authorList>
            <person name="Kucharzyk K."/>
            <person name="Murdoch R.W."/>
            <person name="Higgins S."/>
            <person name="Loffler F."/>
        </authorList>
    </citation>
    <scope>NUCLEOTIDE SEQUENCE</scope>
</reference>
<comment type="caution">
    <text evidence="2">The sequence shown here is derived from an EMBL/GenBank/DDBJ whole genome shotgun (WGS) entry which is preliminary data.</text>
</comment>
<protein>
    <recommendedName>
        <fullName evidence="1">PIN domain-containing protein</fullName>
    </recommendedName>
</protein>